<dbReference type="FunCoup" id="A9WIU2">
    <property type="interactions" value="243"/>
</dbReference>
<dbReference type="Pfam" id="PF00067">
    <property type="entry name" value="p450"/>
    <property type="match status" value="1"/>
</dbReference>
<evidence type="ECO:0000256" key="8">
    <source>
        <dbReference type="RuleBase" id="RU000461"/>
    </source>
</evidence>
<dbReference type="InterPro" id="IPR002401">
    <property type="entry name" value="Cyt_P450_E_grp-I"/>
</dbReference>
<dbReference type="CDD" id="cd20620">
    <property type="entry name" value="CYP132-like"/>
    <property type="match status" value="1"/>
</dbReference>
<reference evidence="10" key="1">
    <citation type="journal article" date="2011" name="BMC Genomics">
        <title>Complete genome sequence of the filamentous anoxygenic phototrophic bacterium Chloroflexus aurantiacus.</title>
        <authorList>
            <person name="Tang K.H."/>
            <person name="Barry K."/>
            <person name="Chertkov O."/>
            <person name="Dalin E."/>
            <person name="Han C.S."/>
            <person name="Hauser L.J."/>
            <person name="Honchak B.M."/>
            <person name="Karbach L.E."/>
            <person name="Land M.L."/>
            <person name="Lapidus A."/>
            <person name="Larimer F.W."/>
            <person name="Mikhailova N."/>
            <person name="Pitluck S."/>
            <person name="Pierson B.K."/>
            <person name="Blankenship R.E."/>
        </authorList>
    </citation>
    <scope>NUCLEOTIDE SEQUENCE [LARGE SCALE GENOMIC DNA]</scope>
    <source>
        <strain evidence="10">ATCC 29366 / DSM 635 / J-10-fl</strain>
    </source>
</reference>
<dbReference type="PRINTS" id="PR00385">
    <property type="entry name" value="P450"/>
</dbReference>
<dbReference type="GO" id="GO:0005506">
    <property type="term" value="F:iron ion binding"/>
    <property type="evidence" value="ECO:0007669"/>
    <property type="project" value="InterPro"/>
</dbReference>
<sequence length="446" mass="50322">MIRFPSPVAIRNLQQLRREPLTLLEELAARGDVVPFRVGPQMMVLVNHPDLIREVLVTQHRSFVKGRVLERAKRLLGEGLLTSEGELHLRQRRLMQPAFHRQRIAAYGDAMVAVAEARSARWQDGLVLDVSREFMAITLQIVGITLFSADTEADADEVFAAMHDLVAMFDLAVLPFADWLFALPLPPVRRFQAVKARLDAIIYRLIAQRRANPVDRGDLLSMLLTAVDHEGDGYRMTDTQLRDELLTIFLAGHETTANALTWALYLLAQYPSLAAHLAAELDTVLGGRKPTVADLPKLTYTSWFFAEALRLYPPAWLIGRRAIAPVTLGDVRIAPDTIVLLSPWLMHHDPRFFHEPYHCDPLRHTPEAQAQRPKFAFFPFGGGPRTCIGEPFAWMEGILVLATLAQRWQFLPVADHPVVLQTGITLRPRYGMQLQLRERRTVLGAA</sequence>
<dbReference type="KEGG" id="cau:Caur_2613"/>
<dbReference type="InterPro" id="IPR036396">
    <property type="entry name" value="Cyt_P450_sf"/>
</dbReference>
<evidence type="ECO:0000256" key="1">
    <source>
        <dbReference type="ARBA" id="ARBA00010617"/>
    </source>
</evidence>
<proteinExistence type="inferred from homology"/>
<evidence type="ECO:0000256" key="4">
    <source>
        <dbReference type="ARBA" id="ARBA00023002"/>
    </source>
</evidence>
<dbReference type="GO" id="GO:0020037">
    <property type="term" value="F:heme binding"/>
    <property type="evidence" value="ECO:0007669"/>
    <property type="project" value="InterPro"/>
</dbReference>
<accession>A9WIU2</accession>
<keyword evidence="2 7" id="KW-0349">Heme</keyword>
<keyword evidence="10" id="KW-1185">Reference proteome</keyword>
<evidence type="ECO:0000256" key="6">
    <source>
        <dbReference type="ARBA" id="ARBA00023033"/>
    </source>
</evidence>
<evidence type="ECO:0000313" key="10">
    <source>
        <dbReference type="Proteomes" id="UP000002008"/>
    </source>
</evidence>
<dbReference type="PRINTS" id="PR00463">
    <property type="entry name" value="EP450I"/>
</dbReference>
<evidence type="ECO:0000256" key="5">
    <source>
        <dbReference type="ARBA" id="ARBA00023004"/>
    </source>
</evidence>
<dbReference type="EnsemblBacteria" id="ABY35819">
    <property type="protein sequence ID" value="ABY35819"/>
    <property type="gene ID" value="Caur_2613"/>
</dbReference>
<name>A9WIU2_CHLAA</name>
<dbReference type="PROSITE" id="PS00086">
    <property type="entry name" value="CYTOCHROME_P450"/>
    <property type="match status" value="1"/>
</dbReference>
<protein>
    <submittedName>
        <fullName evidence="9">Cytochrome P450</fullName>
    </submittedName>
</protein>
<dbReference type="GO" id="GO:0004497">
    <property type="term" value="F:monooxygenase activity"/>
    <property type="evidence" value="ECO:0007669"/>
    <property type="project" value="UniProtKB-KW"/>
</dbReference>
<evidence type="ECO:0000256" key="2">
    <source>
        <dbReference type="ARBA" id="ARBA00022617"/>
    </source>
</evidence>
<feature type="binding site" description="axial binding residue" evidence="7">
    <location>
        <position position="387"/>
    </location>
    <ligand>
        <name>heme</name>
        <dbReference type="ChEBI" id="CHEBI:30413"/>
    </ligand>
    <ligandPart>
        <name>Fe</name>
        <dbReference type="ChEBI" id="CHEBI:18248"/>
    </ligandPart>
</feature>
<dbReference type="InParanoid" id="A9WIU2"/>
<dbReference type="eggNOG" id="COG2124">
    <property type="taxonomic scope" value="Bacteria"/>
</dbReference>
<dbReference type="InterPro" id="IPR001128">
    <property type="entry name" value="Cyt_P450"/>
</dbReference>
<dbReference type="STRING" id="324602.Caur_2613"/>
<dbReference type="RefSeq" id="WP_012258472.1">
    <property type="nucleotide sequence ID" value="NC_010175.1"/>
</dbReference>
<comment type="similarity">
    <text evidence="1 8">Belongs to the cytochrome P450 family.</text>
</comment>
<dbReference type="GO" id="GO:0016705">
    <property type="term" value="F:oxidoreductase activity, acting on paired donors, with incorporation or reduction of molecular oxygen"/>
    <property type="evidence" value="ECO:0007669"/>
    <property type="project" value="InterPro"/>
</dbReference>
<gene>
    <name evidence="9" type="ordered locus">Caur_2613</name>
</gene>
<organism evidence="9 10">
    <name type="scientific">Chloroflexus aurantiacus (strain ATCC 29366 / DSM 635 / J-10-fl)</name>
    <dbReference type="NCBI Taxonomy" id="324602"/>
    <lineage>
        <taxon>Bacteria</taxon>
        <taxon>Bacillati</taxon>
        <taxon>Chloroflexota</taxon>
        <taxon>Chloroflexia</taxon>
        <taxon>Chloroflexales</taxon>
        <taxon>Chloroflexineae</taxon>
        <taxon>Chloroflexaceae</taxon>
        <taxon>Chloroflexus</taxon>
    </lineage>
</organism>
<dbReference type="Proteomes" id="UP000002008">
    <property type="component" value="Chromosome"/>
</dbReference>
<keyword evidence="5 7" id="KW-0408">Iron</keyword>
<evidence type="ECO:0000256" key="7">
    <source>
        <dbReference type="PIRSR" id="PIRSR602401-1"/>
    </source>
</evidence>
<keyword evidence="6 8" id="KW-0503">Monooxygenase</keyword>
<dbReference type="PANTHER" id="PTHR24291:SF50">
    <property type="entry name" value="BIFUNCTIONAL ALBAFLAVENONE MONOOXYGENASE_TERPENE SYNTHASE"/>
    <property type="match status" value="1"/>
</dbReference>
<dbReference type="InterPro" id="IPR050196">
    <property type="entry name" value="Cytochrome_P450_Monoox"/>
</dbReference>
<dbReference type="SUPFAM" id="SSF48264">
    <property type="entry name" value="Cytochrome P450"/>
    <property type="match status" value="1"/>
</dbReference>
<dbReference type="HOGENOM" id="CLU_001570_5_1_0"/>
<keyword evidence="3 7" id="KW-0479">Metal-binding</keyword>
<dbReference type="EMBL" id="CP000909">
    <property type="protein sequence ID" value="ABY35819.1"/>
    <property type="molecule type" value="Genomic_DNA"/>
</dbReference>
<dbReference type="InterPro" id="IPR017972">
    <property type="entry name" value="Cyt_P450_CS"/>
</dbReference>
<comment type="cofactor">
    <cofactor evidence="7">
        <name>heme</name>
        <dbReference type="ChEBI" id="CHEBI:30413"/>
    </cofactor>
</comment>
<dbReference type="AlphaFoldDB" id="A9WIU2"/>
<dbReference type="PATRIC" id="fig|324602.8.peg.2943"/>
<dbReference type="Gene3D" id="1.10.630.10">
    <property type="entry name" value="Cytochrome P450"/>
    <property type="match status" value="1"/>
</dbReference>
<evidence type="ECO:0000256" key="3">
    <source>
        <dbReference type="ARBA" id="ARBA00022723"/>
    </source>
</evidence>
<evidence type="ECO:0000313" key="9">
    <source>
        <dbReference type="EMBL" id="ABY35819.1"/>
    </source>
</evidence>
<keyword evidence="4 8" id="KW-0560">Oxidoreductase</keyword>
<dbReference type="PANTHER" id="PTHR24291">
    <property type="entry name" value="CYTOCHROME P450 FAMILY 4"/>
    <property type="match status" value="1"/>
</dbReference>